<keyword evidence="1" id="KW-1133">Transmembrane helix</keyword>
<reference evidence="3" key="1">
    <citation type="journal article" date="2013" name="Science">
        <title>The Amborella genome and the evolution of flowering plants.</title>
        <authorList>
            <consortium name="Amborella Genome Project"/>
        </authorList>
    </citation>
    <scope>NUCLEOTIDE SEQUENCE [LARGE SCALE GENOMIC DNA]</scope>
</reference>
<dbReference type="EMBL" id="KI392446">
    <property type="protein sequence ID" value="ERN16464.1"/>
    <property type="molecule type" value="Genomic_DNA"/>
</dbReference>
<dbReference type="AlphaFoldDB" id="U5D215"/>
<feature type="non-terminal residue" evidence="2">
    <location>
        <position position="1"/>
    </location>
</feature>
<gene>
    <name evidence="2" type="ORF">AMTR_s00052p00209840</name>
</gene>
<evidence type="ECO:0000313" key="2">
    <source>
        <dbReference type="EMBL" id="ERN16464.1"/>
    </source>
</evidence>
<keyword evidence="3" id="KW-1185">Reference proteome</keyword>
<feature type="non-terminal residue" evidence="2">
    <location>
        <position position="51"/>
    </location>
</feature>
<name>U5D215_AMBTC</name>
<dbReference type="Proteomes" id="UP000017836">
    <property type="component" value="Unassembled WGS sequence"/>
</dbReference>
<evidence type="ECO:0000313" key="3">
    <source>
        <dbReference type="Proteomes" id="UP000017836"/>
    </source>
</evidence>
<accession>U5D215</accession>
<evidence type="ECO:0000256" key="1">
    <source>
        <dbReference type="SAM" id="Phobius"/>
    </source>
</evidence>
<proteinExistence type="predicted"/>
<organism evidence="2 3">
    <name type="scientific">Amborella trichopoda</name>
    <dbReference type="NCBI Taxonomy" id="13333"/>
    <lineage>
        <taxon>Eukaryota</taxon>
        <taxon>Viridiplantae</taxon>
        <taxon>Streptophyta</taxon>
        <taxon>Embryophyta</taxon>
        <taxon>Tracheophyta</taxon>
        <taxon>Spermatophyta</taxon>
        <taxon>Magnoliopsida</taxon>
        <taxon>Amborellales</taxon>
        <taxon>Amborellaceae</taxon>
        <taxon>Amborella</taxon>
    </lineage>
</organism>
<feature type="transmembrane region" description="Helical" evidence="1">
    <location>
        <begin position="20"/>
        <end position="47"/>
    </location>
</feature>
<keyword evidence="1" id="KW-0472">Membrane</keyword>
<protein>
    <submittedName>
        <fullName evidence="2">Uncharacterized protein</fullName>
    </submittedName>
</protein>
<sequence length="51" mass="5375">SVGQWESVRTRTSAGSCAGITYMIHMLLSVLLALTLTLPIVAALSIITITT</sequence>
<dbReference type="Gramene" id="ERN16464">
    <property type="protein sequence ID" value="ERN16464"/>
    <property type="gene ID" value="AMTR_s00052p00209840"/>
</dbReference>
<dbReference type="HOGENOM" id="CLU_3112503_0_0_1"/>
<keyword evidence="1" id="KW-0812">Transmembrane</keyword>